<keyword evidence="5 6" id="KW-0472">Membrane</keyword>
<feature type="transmembrane region" description="Helical" evidence="6">
    <location>
        <begin position="126"/>
        <end position="147"/>
    </location>
</feature>
<reference evidence="7" key="1">
    <citation type="journal article" date="2021" name="Antonie Van Leeuwenhoek">
        <title>Draft genome and description of Waterburya agarophytonicola gen. nov. sp. nov. (Pleurocapsales, Cyanobacteria): a seaweed symbiont.</title>
        <authorList>
            <person name="Bonthond G."/>
            <person name="Shalygin S."/>
            <person name="Bayer T."/>
            <person name="Weinberger F."/>
        </authorList>
    </citation>
    <scope>NUCLEOTIDE SEQUENCE</scope>
    <source>
        <strain evidence="7">KI4</strain>
    </source>
</reference>
<keyword evidence="3 6" id="KW-0812">Transmembrane</keyword>
<evidence type="ECO:0000256" key="5">
    <source>
        <dbReference type="ARBA" id="ARBA00023136"/>
    </source>
</evidence>
<accession>A0A964BQM1</accession>
<dbReference type="EMBL" id="JADWDC010000016">
    <property type="protein sequence ID" value="MCC0177067.1"/>
    <property type="molecule type" value="Genomic_DNA"/>
</dbReference>
<dbReference type="RefSeq" id="WP_229640105.1">
    <property type="nucleotide sequence ID" value="NZ_JADWDC010000016.1"/>
</dbReference>
<dbReference type="PANTHER" id="PTHR39087">
    <property type="entry name" value="UPF0104 MEMBRANE PROTEIN MJ1595"/>
    <property type="match status" value="1"/>
</dbReference>
<feature type="transmembrane region" description="Helical" evidence="6">
    <location>
        <begin position="81"/>
        <end position="105"/>
    </location>
</feature>
<evidence type="ECO:0000313" key="7">
    <source>
        <dbReference type="EMBL" id="MCC0177067.1"/>
    </source>
</evidence>
<evidence type="ECO:0000256" key="2">
    <source>
        <dbReference type="ARBA" id="ARBA00022475"/>
    </source>
</evidence>
<dbReference type="PANTHER" id="PTHR39087:SF2">
    <property type="entry name" value="UPF0104 MEMBRANE PROTEIN MJ1595"/>
    <property type="match status" value="1"/>
</dbReference>
<dbReference type="InterPro" id="IPR022791">
    <property type="entry name" value="L-PG_synthase/AglD"/>
</dbReference>
<gene>
    <name evidence="7" type="ORF">I4641_08765</name>
</gene>
<feature type="transmembrane region" description="Helical" evidence="6">
    <location>
        <begin position="202"/>
        <end position="222"/>
    </location>
</feature>
<evidence type="ECO:0000256" key="4">
    <source>
        <dbReference type="ARBA" id="ARBA00022989"/>
    </source>
</evidence>
<keyword evidence="8" id="KW-1185">Reference proteome</keyword>
<evidence type="ECO:0000256" key="3">
    <source>
        <dbReference type="ARBA" id="ARBA00022692"/>
    </source>
</evidence>
<evidence type="ECO:0000313" key="8">
    <source>
        <dbReference type="Proteomes" id="UP000729733"/>
    </source>
</evidence>
<comment type="subcellular location">
    <subcellularLocation>
        <location evidence="1">Cell membrane</location>
        <topology evidence="1">Multi-pass membrane protein</topology>
    </subcellularLocation>
</comment>
<name>A0A964BQM1_9CYAN</name>
<feature type="transmembrane region" description="Helical" evidence="6">
    <location>
        <begin position="242"/>
        <end position="267"/>
    </location>
</feature>
<evidence type="ECO:0000256" key="6">
    <source>
        <dbReference type="SAM" id="Phobius"/>
    </source>
</evidence>
<dbReference type="Proteomes" id="UP000729733">
    <property type="component" value="Unassembled WGS sequence"/>
</dbReference>
<organism evidence="7 8">
    <name type="scientific">Waterburya agarophytonicola KI4</name>
    <dbReference type="NCBI Taxonomy" id="2874699"/>
    <lineage>
        <taxon>Bacteria</taxon>
        <taxon>Bacillati</taxon>
        <taxon>Cyanobacteriota</taxon>
        <taxon>Cyanophyceae</taxon>
        <taxon>Pleurocapsales</taxon>
        <taxon>Hyellaceae</taxon>
        <taxon>Waterburya</taxon>
        <taxon>Waterburya agarophytonicola</taxon>
    </lineage>
</organism>
<feature type="transmembrane region" description="Helical" evidence="6">
    <location>
        <begin position="288"/>
        <end position="305"/>
    </location>
</feature>
<keyword evidence="4 6" id="KW-1133">Transmembrane helix</keyword>
<feature type="transmembrane region" description="Helical" evidence="6">
    <location>
        <begin position="50"/>
        <end position="75"/>
    </location>
</feature>
<dbReference type="GO" id="GO:0005886">
    <property type="term" value="C:plasma membrane"/>
    <property type="evidence" value="ECO:0007669"/>
    <property type="project" value="UniProtKB-SubCell"/>
</dbReference>
<dbReference type="AlphaFoldDB" id="A0A964BQM1"/>
<keyword evidence="2" id="KW-1003">Cell membrane</keyword>
<comment type="caution">
    <text evidence="7">The sequence shown here is derived from an EMBL/GenBank/DDBJ whole genome shotgun (WGS) entry which is preliminary data.</text>
</comment>
<feature type="transmembrane region" description="Helical" evidence="6">
    <location>
        <begin position="6"/>
        <end position="26"/>
    </location>
</feature>
<dbReference type="Pfam" id="PF03706">
    <property type="entry name" value="LPG_synthase_TM"/>
    <property type="match status" value="1"/>
</dbReference>
<sequence>MNRDRLTSWLYPTLGFFLLAFSFCILNQELARYNPQDILTSLSQISDRQLACALGFGFLGCLVISSYDVIAFWFLKYSLDIKRILFTTFITYAVSNTTGFTLLIGGGIRYRFYSLWGVPAKHIAKIIALGNITFWLGVLTLTGITFVTNPLEFPNPLNFNLVIIRSIGIVALSLVGIYFYFCCQRKRLKIKHKIFYFPRPNISLAQILLFSLDWALAAAILYCLTPDYLHKSYLDIFDIYLLAMTASIMSNIPGGLGVFETVIIFLLPKTLATPDILGSLLVYRAIRFLLPLTIALILISCFEIRRKWRSH</sequence>
<proteinExistence type="predicted"/>
<evidence type="ECO:0000256" key="1">
    <source>
        <dbReference type="ARBA" id="ARBA00004651"/>
    </source>
</evidence>
<feature type="transmembrane region" description="Helical" evidence="6">
    <location>
        <begin position="159"/>
        <end position="181"/>
    </location>
</feature>
<protein>
    <submittedName>
        <fullName evidence="7">UPF0104 family protein</fullName>
    </submittedName>
</protein>